<evidence type="ECO:0000256" key="3">
    <source>
        <dbReference type="ARBA" id="ARBA00022741"/>
    </source>
</evidence>
<dbReference type="InterPro" id="IPR032710">
    <property type="entry name" value="NTF2-like_dom_sf"/>
</dbReference>
<dbReference type="STRING" id="105231.A0A1Y1HSI7"/>
<dbReference type="PANTHER" id="PTHR48013:SF9">
    <property type="entry name" value="DUAL SPECIFICITY MITOGEN-ACTIVATED PROTEIN KINASE KINASE 5"/>
    <property type="match status" value="1"/>
</dbReference>
<dbReference type="FunFam" id="1.10.510.10:FF:000432">
    <property type="entry name" value="mitogen-activated protein kinase kinase 3"/>
    <property type="match status" value="1"/>
</dbReference>
<evidence type="ECO:0000259" key="13">
    <source>
        <dbReference type="PROSITE" id="PS50177"/>
    </source>
</evidence>
<dbReference type="EMBL" id="DF236981">
    <property type="protein sequence ID" value="GAQ79517.1"/>
    <property type="molecule type" value="Genomic_DNA"/>
</dbReference>
<dbReference type="PROSITE" id="PS00107">
    <property type="entry name" value="PROTEIN_KINASE_ATP"/>
    <property type="match status" value="1"/>
</dbReference>
<proteinExistence type="inferred from homology"/>
<evidence type="ECO:0000313" key="14">
    <source>
        <dbReference type="EMBL" id="GAQ79517.1"/>
    </source>
</evidence>
<dbReference type="AlphaFoldDB" id="A0A1Y1HSI7"/>
<dbReference type="PANTHER" id="PTHR48013">
    <property type="entry name" value="DUAL SPECIFICITY MITOGEN-ACTIVATED PROTEIN KINASE KINASE 5-RELATED"/>
    <property type="match status" value="1"/>
</dbReference>
<dbReference type="Gene3D" id="3.30.200.20">
    <property type="entry name" value="Phosphorylase Kinase, domain 1"/>
    <property type="match status" value="1"/>
</dbReference>
<evidence type="ECO:0000256" key="2">
    <source>
        <dbReference type="ARBA" id="ARBA00022679"/>
    </source>
</evidence>
<feature type="domain" description="NTF2" evidence="13">
    <location>
        <begin position="370"/>
        <end position="520"/>
    </location>
</feature>
<dbReference type="Gene3D" id="1.10.510.10">
    <property type="entry name" value="Transferase(Phosphotransferase) domain 1"/>
    <property type="match status" value="1"/>
</dbReference>
<evidence type="ECO:0000313" key="15">
    <source>
        <dbReference type="Proteomes" id="UP000054558"/>
    </source>
</evidence>
<dbReference type="OrthoDB" id="10252354at2759"/>
<dbReference type="GO" id="GO:0000165">
    <property type="term" value="P:MAPK cascade"/>
    <property type="evidence" value="ECO:0000318"/>
    <property type="project" value="GO_Central"/>
</dbReference>
<evidence type="ECO:0000256" key="9">
    <source>
        <dbReference type="ARBA" id="ARBA00049299"/>
    </source>
</evidence>
<dbReference type="GO" id="GO:0004708">
    <property type="term" value="F:MAP kinase kinase activity"/>
    <property type="evidence" value="ECO:0000318"/>
    <property type="project" value="GO_Central"/>
</dbReference>
<dbReference type="InterPro" id="IPR018222">
    <property type="entry name" value="Nuclear_transport_factor_2_euk"/>
</dbReference>
<keyword evidence="3 11" id="KW-0547">Nucleotide-binding</keyword>
<evidence type="ECO:0000256" key="11">
    <source>
        <dbReference type="PROSITE-ProRule" id="PRU10141"/>
    </source>
</evidence>
<evidence type="ECO:0000256" key="10">
    <source>
        <dbReference type="ARBA" id="ARBA00051693"/>
    </source>
</evidence>
<evidence type="ECO:0000256" key="8">
    <source>
        <dbReference type="ARBA" id="ARBA00049014"/>
    </source>
</evidence>
<protein>
    <recommendedName>
        <fullName evidence="7">mitogen-activated protein kinase kinase</fullName>
        <ecNumber evidence="7">2.7.12.2</ecNumber>
    </recommendedName>
</protein>
<evidence type="ECO:0000259" key="12">
    <source>
        <dbReference type="PROSITE" id="PS50011"/>
    </source>
</evidence>
<dbReference type="InterPro" id="IPR017441">
    <property type="entry name" value="Protein_kinase_ATP_BS"/>
</dbReference>
<evidence type="ECO:0000256" key="4">
    <source>
        <dbReference type="ARBA" id="ARBA00022777"/>
    </source>
</evidence>
<keyword evidence="2" id="KW-0808">Transferase</keyword>
<dbReference type="SUPFAM" id="SSF56112">
    <property type="entry name" value="Protein kinase-like (PK-like)"/>
    <property type="match status" value="1"/>
</dbReference>
<dbReference type="InterPro" id="IPR002075">
    <property type="entry name" value="NTF2_dom"/>
</dbReference>
<evidence type="ECO:0000256" key="7">
    <source>
        <dbReference type="ARBA" id="ARBA00038999"/>
    </source>
</evidence>
<dbReference type="SMART" id="SM00220">
    <property type="entry name" value="S_TKc"/>
    <property type="match status" value="1"/>
</dbReference>
<feature type="binding site" evidence="11">
    <location>
        <position position="113"/>
    </location>
    <ligand>
        <name>ATP</name>
        <dbReference type="ChEBI" id="CHEBI:30616"/>
    </ligand>
</feature>
<keyword evidence="4 14" id="KW-0418">Kinase</keyword>
<keyword evidence="5 11" id="KW-0067">ATP-binding</keyword>
<accession>A0A1Y1HSI7</accession>
<dbReference type="Gene3D" id="3.10.450.50">
    <property type="match status" value="1"/>
</dbReference>
<evidence type="ECO:0000256" key="6">
    <source>
        <dbReference type="ARBA" id="ARBA00038035"/>
    </source>
</evidence>
<sequence length="522" mass="57570">MEQMKKRLMPLATNGSMLRAPDMMMDSVSASYRVTDGGTLNLMGQSCGEYNINEMGLERKKGSDDTAEGGISRDVSYRCASHEMLVFNTIGWGASSTVRKAIHIPHHRIVALKKINAADRDKRQQLLKEIKTLCEAQHATANNGLVEFYGAFYAPDSGQVSIALEYMDGGSLADIVRVVKKIPEPILSKITQKVLAGLSFLHQVRHLVHRDIKPANLLINLNGEPKITDFGISAGLDNSVAMCATFVGTVTYMSPERINNEPYSFPADIWSLGLTLLECGTGIFPYNATTGPVNLMLQVMYDPSPTPPPDQFSPEFCDFVDACLRKDADSRPTAEQLLAHPFITKYQMDDRQLAEYVNSVFDPAQRLKDLSDMLTTHYYSLFDGSEAMFGFLKDLYRDESALVVGGEPFTGQQTIYDAHCELQRLLNKPDEKWVHVINSLECCGYGDRGVMIRVTGNVAVGSQFTPANGTAGTADNGPGGPPPLEIRTGPVRGSFSELFVFEPSKEVLGSFWISRQETHLQL</sequence>
<comment type="catalytic activity">
    <reaction evidence="8">
        <text>L-seryl-[protein] + ATP = O-phospho-L-seryl-[protein] + ADP + H(+)</text>
        <dbReference type="Rhea" id="RHEA:17989"/>
        <dbReference type="Rhea" id="RHEA-COMP:9863"/>
        <dbReference type="Rhea" id="RHEA-COMP:11604"/>
        <dbReference type="ChEBI" id="CHEBI:15378"/>
        <dbReference type="ChEBI" id="CHEBI:29999"/>
        <dbReference type="ChEBI" id="CHEBI:30616"/>
        <dbReference type="ChEBI" id="CHEBI:83421"/>
        <dbReference type="ChEBI" id="CHEBI:456216"/>
        <dbReference type="EC" id="2.7.12.2"/>
    </reaction>
</comment>
<gene>
    <name evidence="14" type="ORF">KFL_000320160</name>
</gene>
<dbReference type="PROSITE" id="PS50011">
    <property type="entry name" value="PROTEIN_KINASE_DOM"/>
    <property type="match status" value="1"/>
</dbReference>
<feature type="domain" description="Protein kinase" evidence="12">
    <location>
        <begin position="84"/>
        <end position="343"/>
    </location>
</feature>
<dbReference type="PROSITE" id="PS50177">
    <property type="entry name" value="NTF2_DOMAIN"/>
    <property type="match status" value="1"/>
</dbReference>
<organism evidence="14 15">
    <name type="scientific">Klebsormidium nitens</name>
    <name type="common">Green alga</name>
    <name type="synonym">Ulothrix nitens</name>
    <dbReference type="NCBI Taxonomy" id="105231"/>
    <lineage>
        <taxon>Eukaryota</taxon>
        <taxon>Viridiplantae</taxon>
        <taxon>Streptophyta</taxon>
        <taxon>Klebsormidiophyceae</taxon>
        <taxon>Klebsormidiales</taxon>
        <taxon>Klebsormidiaceae</taxon>
        <taxon>Klebsormidium</taxon>
    </lineage>
</organism>
<evidence type="ECO:0000256" key="5">
    <source>
        <dbReference type="ARBA" id="ARBA00022840"/>
    </source>
</evidence>
<dbReference type="InterPro" id="IPR000719">
    <property type="entry name" value="Prot_kinase_dom"/>
</dbReference>
<dbReference type="GO" id="GO:0004674">
    <property type="term" value="F:protein serine/threonine kinase activity"/>
    <property type="evidence" value="ECO:0007669"/>
    <property type="project" value="UniProtKB-KW"/>
</dbReference>
<dbReference type="CDD" id="cd06623">
    <property type="entry name" value="PKc_MAPKK_plant_like"/>
    <property type="match status" value="1"/>
</dbReference>
<dbReference type="GO" id="GO:0005524">
    <property type="term" value="F:ATP binding"/>
    <property type="evidence" value="ECO:0007669"/>
    <property type="project" value="UniProtKB-UniRule"/>
</dbReference>
<keyword evidence="1" id="KW-0723">Serine/threonine-protein kinase</keyword>
<dbReference type="InterPro" id="IPR008271">
    <property type="entry name" value="Ser/Thr_kinase_AS"/>
</dbReference>
<name>A0A1Y1HSI7_KLENI</name>
<keyword evidence="15" id="KW-1185">Reference proteome</keyword>
<dbReference type="OMA" id="QFIMEPS"/>
<dbReference type="Pfam" id="PF02136">
    <property type="entry name" value="NTF2"/>
    <property type="match status" value="1"/>
</dbReference>
<dbReference type="SUPFAM" id="SSF54427">
    <property type="entry name" value="NTF2-like"/>
    <property type="match status" value="1"/>
</dbReference>
<dbReference type="PROSITE" id="PS00108">
    <property type="entry name" value="PROTEIN_KINASE_ST"/>
    <property type="match status" value="1"/>
</dbReference>
<dbReference type="EC" id="2.7.12.2" evidence="7"/>
<comment type="catalytic activity">
    <reaction evidence="10">
        <text>L-tyrosyl-[protein] + ATP = O-phospho-L-tyrosyl-[protein] + ADP + H(+)</text>
        <dbReference type="Rhea" id="RHEA:10596"/>
        <dbReference type="Rhea" id="RHEA-COMP:10136"/>
        <dbReference type="Rhea" id="RHEA-COMP:20101"/>
        <dbReference type="ChEBI" id="CHEBI:15378"/>
        <dbReference type="ChEBI" id="CHEBI:30616"/>
        <dbReference type="ChEBI" id="CHEBI:46858"/>
        <dbReference type="ChEBI" id="CHEBI:61978"/>
        <dbReference type="ChEBI" id="CHEBI:456216"/>
        <dbReference type="EC" id="2.7.12.2"/>
    </reaction>
</comment>
<reference evidence="14 15" key="1">
    <citation type="journal article" date="2014" name="Nat. Commun.">
        <title>Klebsormidium flaccidum genome reveals primary factors for plant terrestrial adaptation.</title>
        <authorList>
            <person name="Hori K."/>
            <person name="Maruyama F."/>
            <person name="Fujisawa T."/>
            <person name="Togashi T."/>
            <person name="Yamamoto N."/>
            <person name="Seo M."/>
            <person name="Sato S."/>
            <person name="Yamada T."/>
            <person name="Mori H."/>
            <person name="Tajima N."/>
            <person name="Moriyama T."/>
            <person name="Ikeuchi M."/>
            <person name="Watanabe M."/>
            <person name="Wada H."/>
            <person name="Kobayashi K."/>
            <person name="Saito M."/>
            <person name="Masuda T."/>
            <person name="Sasaki-Sekimoto Y."/>
            <person name="Mashiguchi K."/>
            <person name="Awai K."/>
            <person name="Shimojima M."/>
            <person name="Masuda S."/>
            <person name="Iwai M."/>
            <person name="Nobusawa T."/>
            <person name="Narise T."/>
            <person name="Kondo S."/>
            <person name="Saito H."/>
            <person name="Sato R."/>
            <person name="Murakawa M."/>
            <person name="Ihara Y."/>
            <person name="Oshima-Yamada Y."/>
            <person name="Ohtaka K."/>
            <person name="Satoh M."/>
            <person name="Sonobe K."/>
            <person name="Ishii M."/>
            <person name="Ohtani R."/>
            <person name="Kanamori-Sato M."/>
            <person name="Honoki R."/>
            <person name="Miyazaki D."/>
            <person name="Mochizuki H."/>
            <person name="Umetsu J."/>
            <person name="Higashi K."/>
            <person name="Shibata D."/>
            <person name="Kamiya Y."/>
            <person name="Sato N."/>
            <person name="Nakamura Y."/>
            <person name="Tabata S."/>
            <person name="Ida S."/>
            <person name="Kurokawa K."/>
            <person name="Ohta H."/>
        </authorList>
    </citation>
    <scope>NUCLEOTIDE SEQUENCE [LARGE SCALE GENOMIC DNA]</scope>
    <source>
        <strain evidence="14 15">NIES-2285</strain>
    </source>
</reference>
<evidence type="ECO:0000256" key="1">
    <source>
        <dbReference type="ARBA" id="ARBA00022527"/>
    </source>
</evidence>
<dbReference type="Proteomes" id="UP000054558">
    <property type="component" value="Unassembled WGS sequence"/>
</dbReference>
<dbReference type="InterPro" id="IPR011009">
    <property type="entry name" value="Kinase-like_dom_sf"/>
</dbReference>
<dbReference type="Pfam" id="PF00069">
    <property type="entry name" value="Pkinase"/>
    <property type="match status" value="1"/>
</dbReference>
<comment type="catalytic activity">
    <reaction evidence="9">
        <text>L-threonyl-[protein] + ATP = O-phospho-L-threonyl-[protein] + ADP + H(+)</text>
        <dbReference type="Rhea" id="RHEA:46608"/>
        <dbReference type="Rhea" id="RHEA-COMP:11060"/>
        <dbReference type="Rhea" id="RHEA-COMP:11605"/>
        <dbReference type="ChEBI" id="CHEBI:15378"/>
        <dbReference type="ChEBI" id="CHEBI:30013"/>
        <dbReference type="ChEBI" id="CHEBI:30616"/>
        <dbReference type="ChEBI" id="CHEBI:61977"/>
        <dbReference type="ChEBI" id="CHEBI:456216"/>
        <dbReference type="EC" id="2.7.12.2"/>
    </reaction>
</comment>
<comment type="similarity">
    <text evidence="6">Belongs to the protein kinase superfamily. STE Ser/Thr protein kinase family. MAP kinase kinase subfamily.</text>
</comment>